<name>A0A1J5QLS9_9ZZZZ</name>
<proteinExistence type="predicted"/>
<dbReference type="AlphaFoldDB" id="A0A1J5QLS9"/>
<sequence>MKSISALIALAALSSAALANPPAPSGHPPMGVADMSKSTAPLTQTGKVASVLDAKQFTYIELKNGGKVRWVVSPAIAVKPGDTIHYANGQVMPKFHSKLLNRDFTDVLFTTHTVVGK</sequence>
<protein>
    <submittedName>
        <fullName evidence="1">Uncharacterized protein</fullName>
    </submittedName>
</protein>
<accession>A0A1J5QLS9</accession>
<comment type="caution">
    <text evidence="1">The sequence shown here is derived from an EMBL/GenBank/DDBJ whole genome shotgun (WGS) entry which is preliminary data.</text>
</comment>
<reference evidence="1" key="1">
    <citation type="submission" date="2016-10" db="EMBL/GenBank/DDBJ databases">
        <title>Sequence of Gallionella enrichment culture.</title>
        <authorList>
            <person name="Poehlein A."/>
            <person name="Muehling M."/>
            <person name="Daniel R."/>
        </authorList>
    </citation>
    <scope>NUCLEOTIDE SEQUENCE</scope>
</reference>
<evidence type="ECO:0000313" key="1">
    <source>
        <dbReference type="EMBL" id="OIQ80887.1"/>
    </source>
</evidence>
<organism evidence="1">
    <name type="scientific">mine drainage metagenome</name>
    <dbReference type="NCBI Taxonomy" id="410659"/>
    <lineage>
        <taxon>unclassified sequences</taxon>
        <taxon>metagenomes</taxon>
        <taxon>ecological metagenomes</taxon>
    </lineage>
</organism>
<dbReference type="EMBL" id="MLJW01000998">
    <property type="protein sequence ID" value="OIQ80887.1"/>
    <property type="molecule type" value="Genomic_DNA"/>
</dbReference>
<gene>
    <name evidence="1" type="ORF">GALL_373500</name>
</gene>